<protein>
    <recommendedName>
        <fullName evidence="2">Peptidase C14 caspase domain-containing protein</fullName>
    </recommendedName>
</protein>
<dbReference type="AlphaFoldDB" id="A0A4Z1DBE5"/>
<feature type="compositionally biased region" description="Gly residues" evidence="1">
    <location>
        <begin position="50"/>
        <end position="62"/>
    </location>
</feature>
<evidence type="ECO:0000256" key="1">
    <source>
        <dbReference type="SAM" id="MobiDB-lite"/>
    </source>
</evidence>
<comment type="caution">
    <text evidence="3">The sequence shown here is derived from an EMBL/GenBank/DDBJ whole genome shotgun (WGS) entry which is preliminary data.</text>
</comment>
<reference evidence="3 4" key="1">
    <citation type="submission" date="2019-04" db="EMBL/GenBank/DDBJ databases">
        <title>Streptomyces sp. nov. Bv016 isolated from bark of Buahinia variegata.</title>
        <authorList>
            <person name="Kanchanasin P."/>
            <person name="Tanasupawat S."/>
            <person name="Yuki M."/>
            <person name="Kudo T."/>
        </authorList>
    </citation>
    <scope>NUCLEOTIDE SEQUENCE [LARGE SCALE GENOMIC DNA]</scope>
    <source>
        <strain evidence="3 4">Bv016</strain>
    </source>
</reference>
<feature type="compositionally biased region" description="Basic residues" evidence="1">
    <location>
        <begin position="91"/>
        <end position="100"/>
    </location>
</feature>
<dbReference type="InterPro" id="IPR029030">
    <property type="entry name" value="Caspase-like_dom_sf"/>
</dbReference>
<name>A0A4Z1DBE5_9ACTN</name>
<sequence>MAGGGRRRRGVHGPAVPGDRGPRRGDAGGSRELRHRPRSHRVARGRREGPGGSGGPRDGAGGRPVASGTGPARHRVPRRCPDLLPTTSGHRGGRRHRREDRRRPARGEYPARSARSLRAGGPQHGREHRVRPALRPAGGRGPDGRPPGDRGLAGRLLRRAEPVLAAPPGRTGHSGPQAADAGRCRQVAERLRHERPAVIPCRTRLRGRGGLQLPVRPAACPQRLLPDAELLRAPRRAPRAPAVRSAGRRRRGRLSVTYLLDAAPGEGPQVHALVIGVGAYRHLRGGADPVRYDTMVTRQLTSPPLSALAFADWVVHDLRHPVAEPGSVDVLLSPGEARGPDGHIREVEVPSADAVQRAVDRWWSRCDSHPDNVALFYFSGHGLDNGSPLLLLEDFARSRNRILDAAVDLHGLVQGMRSCRAGHQYFFLDACRERTARLDRLRDTHTLPLLDIQDGPERRSDLTVVPAALSGGSAYADRHQVSDYTRALLDALTGRAASLLAGRWRVTSLALYEAVYALTRTAPPTQVPGMNVHGNSVLHVLQGPPQVPLGVRCDPDAAAPLADVSLSALAAAGGKPVLELHDTVWRTVAPAGVYTVGVEFPSGHYAAPFPAGVHAFHPPDLEYTVAVERAR</sequence>
<organism evidence="3 4">
    <name type="scientific">Streptomyces bauhiniae</name>
    <dbReference type="NCBI Taxonomy" id="2340725"/>
    <lineage>
        <taxon>Bacteria</taxon>
        <taxon>Bacillati</taxon>
        <taxon>Actinomycetota</taxon>
        <taxon>Actinomycetes</taxon>
        <taxon>Kitasatosporales</taxon>
        <taxon>Streptomycetaceae</taxon>
        <taxon>Streptomyces</taxon>
    </lineage>
</organism>
<evidence type="ECO:0000259" key="2">
    <source>
        <dbReference type="Pfam" id="PF00656"/>
    </source>
</evidence>
<gene>
    <name evidence="3" type="ORF">E5083_07955</name>
</gene>
<feature type="region of interest" description="Disordered" evidence="1">
    <location>
        <begin position="1"/>
        <end position="153"/>
    </location>
</feature>
<feature type="compositionally biased region" description="Basic residues" evidence="1">
    <location>
        <begin position="1"/>
        <end position="11"/>
    </location>
</feature>
<evidence type="ECO:0000313" key="3">
    <source>
        <dbReference type="EMBL" id="TGN79948.1"/>
    </source>
</evidence>
<dbReference type="Pfam" id="PF00656">
    <property type="entry name" value="Peptidase_C14"/>
    <property type="match status" value="1"/>
</dbReference>
<proteinExistence type="predicted"/>
<dbReference type="GO" id="GO:0004197">
    <property type="term" value="F:cysteine-type endopeptidase activity"/>
    <property type="evidence" value="ECO:0007669"/>
    <property type="project" value="InterPro"/>
</dbReference>
<dbReference type="Proteomes" id="UP000298159">
    <property type="component" value="Unassembled WGS sequence"/>
</dbReference>
<accession>A0A4Z1DBE5</accession>
<dbReference type="SUPFAM" id="SSF52129">
    <property type="entry name" value="Caspase-like"/>
    <property type="match status" value="1"/>
</dbReference>
<keyword evidence="4" id="KW-1185">Reference proteome</keyword>
<feature type="compositionally biased region" description="Basic residues" evidence="1">
    <location>
        <begin position="33"/>
        <end position="44"/>
    </location>
</feature>
<dbReference type="Gene3D" id="3.40.50.1460">
    <property type="match status" value="1"/>
</dbReference>
<evidence type="ECO:0000313" key="4">
    <source>
        <dbReference type="Proteomes" id="UP000298159"/>
    </source>
</evidence>
<feature type="compositionally biased region" description="Basic and acidic residues" evidence="1">
    <location>
        <begin position="20"/>
        <end position="32"/>
    </location>
</feature>
<dbReference type="GO" id="GO:0006508">
    <property type="term" value="P:proteolysis"/>
    <property type="evidence" value="ECO:0007669"/>
    <property type="project" value="InterPro"/>
</dbReference>
<feature type="domain" description="Peptidase C14 caspase" evidence="2">
    <location>
        <begin position="271"/>
        <end position="497"/>
    </location>
</feature>
<dbReference type="InterPro" id="IPR011600">
    <property type="entry name" value="Pept_C14_caspase"/>
</dbReference>
<dbReference type="EMBL" id="SRRT01000002">
    <property type="protein sequence ID" value="TGN79948.1"/>
    <property type="molecule type" value="Genomic_DNA"/>
</dbReference>